<dbReference type="HOGENOM" id="CLU_1870370_0_0_1"/>
<name>D7KNL7_ARALL</name>
<comment type="subcellular location">
    <subcellularLocation>
        <location evidence="1">Nucleus</location>
    </subcellularLocation>
</comment>
<evidence type="ECO:0000256" key="2">
    <source>
        <dbReference type="ARBA" id="ARBA00023242"/>
    </source>
</evidence>
<gene>
    <name evidence="3" type="ORF">ARALYDRAFT_680199</name>
</gene>
<dbReference type="Gramene" id="Al_scaffold_0001_2522">
    <property type="protein sequence ID" value="Al_scaffold_0001_2522"/>
    <property type="gene ID" value="Al_scaffold_0001_2522"/>
</dbReference>
<evidence type="ECO:0000256" key="1">
    <source>
        <dbReference type="ARBA" id="ARBA00004123"/>
    </source>
</evidence>
<keyword evidence="2" id="KW-0539">Nucleus</keyword>
<accession>D7KNL7</accession>
<evidence type="ECO:0000313" key="4">
    <source>
        <dbReference type="Proteomes" id="UP000008694"/>
    </source>
</evidence>
<dbReference type="GO" id="GO:0006355">
    <property type="term" value="P:regulation of DNA-templated transcription"/>
    <property type="evidence" value="ECO:0007669"/>
    <property type="project" value="InterPro"/>
</dbReference>
<dbReference type="GO" id="GO:0005634">
    <property type="term" value="C:nucleus"/>
    <property type="evidence" value="ECO:0007669"/>
    <property type="project" value="UniProtKB-SubCell"/>
</dbReference>
<feature type="non-terminal residue" evidence="3">
    <location>
        <position position="1"/>
    </location>
</feature>
<dbReference type="EMBL" id="GL348713">
    <property type="protein sequence ID" value="EFH69582.1"/>
    <property type="molecule type" value="Genomic_DNA"/>
</dbReference>
<organism evidence="4">
    <name type="scientific">Arabidopsis lyrata subsp. lyrata</name>
    <name type="common">Lyre-leaved rock-cress</name>
    <dbReference type="NCBI Taxonomy" id="81972"/>
    <lineage>
        <taxon>Eukaryota</taxon>
        <taxon>Viridiplantae</taxon>
        <taxon>Streptophyta</taxon>
        <taxon>Embryophyta</taxon>
        <taxon>Tracheophyta</taxon>
        <taxon>Spermatophyta</taxon>
        <taxon>Magnoliopsida</taxon>
        <taxon>eudicotyledons</taxon>
        <taxon>Gunneridae</taxon>
        <taxon>Pentapetalae</taxon>
        <taxon>rosids</taxon>
        <taxon>malvids</taxon>
        <taxon>Brassicales</taxon>
        <taxon>Brassicaceae</taxon>
        <taxon>Camelineae</taxon>
        <taxon>Arabidopsis</taxon>
    </lineage>
</organism>
<reference evidence="4" key="1">
    <citation type="journal article" date="2011" name="Nat. Genet.">
        <title>The Arabidopsis lyrata genome sequence and the basis of rapid genome size change.</title>
        <authorList>
            <person name="Hu T.T."/>
            <person name="Pattyn P."/>
            <person name="Bakker E.G."/>
            <person name="Cao J."/>
            <person name="Cheng J.-F."/>
            <person name="Clark R.M."/>
            <person name="Fahlgren N."/>
            <person name="Fawcett J.A."/>
            <person name="Grimwood J."/>
            <person name="Gundlach H."/>
            <person name="Haberer G."/>
            <person name="Hollister J.D."/>
            <person name="Ossowski S."/>
            <person name="Ottilar R.P."/>
            <person name="Salamov A.A."/>
            <person name="Schneeberger K."/>
            <person name="Spannagl M."/>
            <person name="Wang X."/>
            <person name="Yang L."/>
            <person name="Nasrallah M.E."/>
            <person name="Bergelson J."/>
            <person name="Carrington J.C."/>
            <person name="Gaut B.S."/>
            <person name="Schmutz J."/>
            <person name="Mayer K.F.X."/>
            <person name="Van de Peer Y."/>
            <person name="Grigoriev I.V."/>
            <person name="Nordborg M."/>
            <person name="Weigel D."/>
            <person name="Guo Y.-L."/>
        </authorList>
    </citation>
    <scope>NUCLEOTIDE SEQUENCE [LARGE SCALE GENOMIC DNA]</scope>
    <source>
        <strain evidence="4">cv. MN47</strain>
    </source>
</reference>
<dbReference type="AlphaFoldDB" id="D7KNL7"/>
<dbReference type="InterPro" id="IPR036600">
    <property type="entry name" value="PAH_sf"/>
</dbReference>
<evidence type="ECO:0000313" key="3">
    <source>
        <dbReference type="EMBL" id="EFH69582.1"/>
    </source>
</evidence>
<proteinExistence type="predicted"/>
<sequence>DFRKDVICFEIPKSKRVEIPKTKRKIGPRTFLKMLKERNVDMTLTLMKIMMLICKKKKSILQAQTEGITNNCNSFRGQPVFRHHSRKKLIKVDPYAYINSVEKAFQGEPEKYEAFLELFTSAVDAKFNILSSLFLYF</sequence>
<dbReference type="SUPFAM" id="SSF47762">
    <property type="entry name" value="PAH2 domain"/>
    <property type="match status" value="1"/>
</dbReference>
<keyword evidence="4" id="KW-1185">Reference proteome</keyword>
<dbReference type="Proteomes" id="UP000008694">
    <property type="component" value="Unassembled WGS sequence"/>
</dbReference>
<protein>
    <submittedName>
        <fullName evidence="3">Predicted protein</fullName>
    </submittedName>
</protein>